<dbReference type="AlphaFoldDB" id="A0A6N7XKF0"/>
<name>A0A6N7XKF0_9FIRM</name>
<feature type="domain" description="Sporulation membrane protein YtrI C-terminal" evidence="3">
    <location>
        <begin position="73"/>
        <end position="150"/>
    </location>
</feature>
<evidence type="ECO:0000256" key="1">
    <source>
        <dbReference type="SAM" id="Coils"/>
    </source>
</evidence>
<protein>
    <recommendedName>
        <fullName evidence="3">Sporulation membrane protein YtrI C-terminal domain-containing protein</fullName>
    </recommendedName>
</protein>
<dbReference type="EMBL" id="VUNQ01000024">
    <property type="protein sequence ID" value="MSU02056.1"/>
    <property type="molecule type" value="Genomic_DNA"/>
</dbReference>
<dbReference type="Proteomes" id="UP000469523">
    <property type="component" value="Unassembled WGS sequence"/>
</dbReference>
<evidence type="ECO:0000259" key="3">
    <source>
        <dbReference type="Pfam" id="PF26347"/>
    </source>
</evidence>
<evidence type="ECO:0000256" key="2">
    <source>
        <dbReference type="SAM" id="Phobius"/>
    </source>
</evidence>
<keyword evidence="2" id="KW-0472">Membrane</keyword>
<keyword evidence="2" id="KW-0812">Transmembrane</keyword>
<proteinExistence type="predicted"/>
<feature type="transmembrane region" description="Helical" evidence="2">
    <location>
        <begin position="9"/>
        <end position="34"/>
    </location>
</feature>
<keyword evidence="5" id="KW-1185">Reference proteome</keyword>
<comment type="caution">
    <text evidence="4">The sequence shown here is derived from an EMBL/GenBank/DDBJ whole genome shotgun (WGS) entry which is preliminary data.</text>
</comment>
<dbReference type="Pfam" id="PF26347">
    <property type="entry name" value="YtrI_sporulation"/>
    <property type="match status" value="1"/>
</dbReference>
<organism evidence="4 5">
    <name type="scientific">Tissierella pigra</name>
    <dbReference type="NCBI Taxonomy" id="2607614"/>
    <lineage>
        <taxon>Bacteria</taxon>
        <taxon>Bacillati</taxon>
        <taxon>Bacillota</taxon>
        <taxon>Tissierellia</taxon>
        <taxon>Tissierellales</taxon>
        <taxon>Tissierellaceae</taxon>
        <taxon>Tissierella</taxon>
    </lineage>
</organism>
<evidence type="ECO:0000313" key="5">
    <source>
        <dbReference type="Proteomes" id="UP000469523"/>
    </source>
</evidence>
<reference evidence="4 5" key="1">
    <citation type="submission" date="2019-09" db="EMBL/GenBank/DDBJ databases">
        <title>In-depth cultivation of the pig gut microbiome towards novel bacterial diversity and tailored functional studies.</title>
        <authorList>
            <person name="Wylensek D."/>
            <person name="Hitch T.C.A."/>
            <person name="Clavel T."/>
        </authorList>
    </citation>
    <scope>NUCLEOTIDE SEQUENCE [LARGE SCALE GENOMIC DNA]</scope>
    <source>
        <strain evidence="4 5">WCA3-693-APC-4?</strain>
    </source>
</reference>
<feature type="coiled-coil region" evidence="1">
    <location>
        <begin position="43"/>
        <end position="77"/>
    </location>
</feature>
<evidence type="ECO:0000313" key="4">
    <source>
        <dbReference type="EMBL" id="MSU02056.1"/>
    </source>
</evidence>
<accession>A0A6N7XKF0</accession>
<keyword evidence="1" id="KW-0175">Coiled coil</keyword>
<sequence length="153" mass="17843">MAKVRSSKYIVCLFTGFISGILMGIAVFTTLVSYRIDEYHKTIISLENTIEDRDAKLEKLEQTISDTNMILKDIEIKLNFNGDEMDRIDIEKSIKEKYNTLIGKEVKSIDTDILSEVIDKRIFKIEKKEYKLKVEKLILTEILKIYVNVELKE</sequence>
<dbReference type="InterPro" id="IPR058620">
    <property type="entry name" value="YtrI_C"/>
</dbReference>
<dbReference type="RefSeq" id="WP_154440692.1">
    <property type="nucleotide sequence ID" value="NZ_VUNQ01000024.1"/>
</dbReference>
<keyword evidence="2" id="KW-1133">Transmembrane helix</keyword>
<gene>
    <name evidence="4" type="ORF">FYJ83_11300</name>
</gene>